<accession>A0A382YRH6</accession>
<name>A0A382YRH6_9ZZZZ</name>
<proteinExistence type="predicted"/>
<gene>
    <name evidence="1" type="ORF">METZ01_LOCUS438751</name>
</gene>
<sequence length="44" mass="5315">MQKELLKIFPDEQKFIFHPVSTYKLRGPDNTCRRYQLGMILDMI</sequence>
<evidence type="ECO:0000313" key="1">
    <source>
        <dbReference type="EMBL" id="SVD85897.1"/>
    </source>
</evidence>
<dbReference type="EMBL" id="UINC01177982">
    <property type="protein sequence ID" value="SVD85897.1"/>
    <property type="molecule type" value="Genomic_DNA"/>
</dbReference>
<reference evidence="1" key="1">
    <citation type="submission" date="2018-05" db="EMBL/GenBank/DDBJ databases">
        <authorList>
            <person name="Lanie J.A."/>
            <person name="Ng W.-L."/>
            <person name="Kazmierczak K.M."/>
            <person name="Andrzejewski T.M."/>
            <person name="Davidsen T.M."/>
            <person name="Wayne K.J."/>
            <person name="Tettelin H."/>
            <person name="Glass J.I."/>
            <person name="Rusch D."/>
            <person name="Podicherti R."/>
            <person name="Tsui H.-C.T."/>
            <person name="Winkler M.E."/>
        </authorList>
    </citation>
    <scope>NUCLEOTIDE SEQUENCE</scope>
</reference>
<organism evidence="1">
    <name type="scientific">marine metagenome</name>
    <dbReference type="NCBI Taxonomy" id="408172"/>
    <lineage>
        <taxon>unclassified sequences</taxon>
        <taxon>metagenomes</taxon>
        <taxon>ecological metagenomes</taxon>
    </lineage>
</organism>
<protein>
    <submittedName>
        <fullName evidence="1">Uncharacterized protein</fullName>
    </submittedName>
</protein>
<dbReference type="AlphaFoldDB" id="A0A382YRH6"/>